<proteinExistence type="predicted"/>
<dbReference type="EMBL" id="MU151169">
    <property type="protein sequence ID" value="KAF9448204.1"/>
    <property type="molecule type" value="Genomic_DNA"/>
</dbReference>
<comment type="caution">
    <text evidence="2">The sequence shown here is derived from an EMBL/GenBank/DDBJ whole genome shotgun (WGS) entry which is preliminary data.</text>
</comment>
<feature type="compositionally biased region" description="Low complexity" evidence="1">
    <location>
        <begin position="224"/>
        <end position="242"/>
    </location>
</feature>
<sequence length="336" mass="37354">MGRSEFNWRGFVRHIFRTRTTDDQVEVPASTAPVKASPKLLKPSRSISIFRNLSLRSRRNNKDDTSSFMSPMPRELRSTSSEDTELSSPLGFECPEDWNDSDKTDSIRLSFIQCGRIIDTFPEPPTAFVSCAVPSRRFKRPRIPSALLQPSYGDPADQTNSSKRILKQVHGRTPTPFPQHIHHGLLQYSTTSIPSDLLSRTDQLNRSNSFMDSRKLLRSPSRESLGSSASPQSSPGPSPAHSYTPEVEPIFSWSTASSRRLSTSISLQDLRCTSPIPSSMNSSFSSPFLPSSFRLPMPHVPGLEHRVTKPSFSAFIPSDGTTNVSGAHVPYGTLRF</sequence>
<protein>
    <submittedName>
        <fullName evidence="2">Uncharacterized protein</fullName>
    </submittedName>
</protein>
<reference evidence="2" key="1">
    <citation type="submission" date="2020-11" db="EMBL/GenBank/DDBJ databases">
        <authorList>
            <consortium name="DOE Joint Genome Institute"/>
            <person name="Ahrendt S."/>
            <person name="Riley R."/>
            <person name="Andreopoulos W."/>
            <person name="Labutti K."/>
            <person name="Pangilinan J."/>
            <person name="Ruiz-Duenas F.J."/>
            <person name="Barrasa J.M."/>
            <person name="Sanchez-Garcia M."/>
            <person name="Camarero S."/>
            <person name="Miyauchi S."/>
            <person name="Serrano A."/>
            <person name="Linde D."/>
            <person name="Babiker R."/>
            <person name="Drula E."/>
            <person name="Ayuso-Fernandez I."/>
            <person name="Pacheco R."/>
            <person name="Padilla G."/>
            <person name="Ferreira P."/>
            <person name="Barriuso J."/>
            <person name="Kellner H."/>
            <person name="Castanera R."/>
            <person name="Alfaro M."/>
            <person name="Ramirez L."/>
            <person name="Pisabarro A.G."/>
            <person name="Kuo A."/>
            <person name="Tritt A."/>
            <person name="Lipzen A."/>
            <person name="He G."/>
            <person name="Yan M."/>
            <person name="Ng V."/>
            <person name="Cullen D."/>
            <person name="Martin F."/>
            <person name="Rosso M.-N."/>
            <person name="Henrissat B."/>
            <person name="Hibbett D."/>
            <person name="Martinez A.T."/>
            <person name="Grigoriev I.V."/>
        </authorList>
    </citation>
    <scope>NUCLEOTIDE SEQUENCE</scope>
    <source>
        <strain evidence="2">MF-IS2</strain>
    </source>
</reference>
<evidence type="ECO:0000313" key="2">
    <source>
        <dbReference type="EMBL" id="KAF9448204.1"/>
    </source>
</evidence>
<dbReference type="OrthoDB" id="10663108at2759"/>
<dbReference type="AlphaFoldDB" id="A0A9P5XBY0"/>
<evidence type="ECO:0000256" key="1">
    <source>
        <dbReference type="SAM" id="MobiDB-lite"/>
    </source>
</evidence>
<name>A0A9P5XBY0_9AGAR</name>
<feature type="region of interest" description="Disordered" evidence="1">
    <location>
        <begin position="209"/>
        <end position="245"/>
    </location>
</feature>
<keyword evidence="3" id="KW-1185">Reference proteome</keyword>
<gene>
    <name evidence="2" type="ORF">P691DRAFT_775582</name>
</gene>
<dbReference type="Proteomes" id="UP000807342">
    <property type="component" value="Unassembled WGS sequence"/>
</dbReference>
<evidence type="ECO:0000313" key="3">
    <source>
        <dbReference type="Proteomes" id="UP000807342"/>
    </source>
</evidence>
<accession>A0A9P5XBY0</accession>
<organism evidence="2 3">
    <name type="scientific">Macrolepiota fuliginosa MF-IS2</name>
    <dbReference type="NCBI Taxonomy" id="1400762"/>
    <lineage>
        <taxon>Eukaryota</taxon>
        <taxon>Fungi</taxon>
        <taxon>Dikarya</taxon>
        <taxon>Basidiomycota</taxon>
        <taxon>Agaricomycotina</taxon>
        <taxon>Agaricomycetes</taxon>
        <taxon>Agaricomycetidae</taxon>
        <taxon>Agaricales</taxon>
        <taxon>Agaricineae</taxon>
        <taxon>Agaricaceae</taxon>
        <taxon>Macrolepiota</taxon>
    </lineage>
</organism>
<feature type="region of interest" description="Disordered" evidence="1">
    <location>
        <begin position="60"/>
        <end position="97"/>
    </location>
</feature>